<keyword evidence="10" id="KW-1185">Reference proteome</keyword>
<feature type="non-terminal residue" evidence="9">
    <location>
        <position position="1"/>
    </location>
</feature>
<evidence type="ECO:0000313" key="9">
    <source>
        <dbReference type="EMBL" id="KAG9509154.1"/>
    </source>
</evidence>
<keyword evidence="3 8" id="KW-0812">Transmembrane</keyword>
<feature type="transmembrane region" description="Helical" evidence="8">
    <location>
        <begin position="325"/>
        <end position="349"/>
    </location>
</feature>
<protein>
    <submittedName>
        <fullName evidence="9">Transmembrane protein 120B</fullName>
    </submittedName>
</protein>
<feature type="region of interest" description="Disordered" evidence="7">
    <location>
        <begin position="1"/>
        <end position="31"/>
    </location>
</feature>
<feature type="coiled-coil region" evidence="6">
    <location>
        <begin position="31"/>
        <end position="58"/>
    </location>
</feature>
<keyword evidence="5 8" id="KW-0472">Membrane</keyword>
<dbReference type="PANTHER" id="PTHR21433">
    <property type="entry name" value="TRANSMEMBRANE PROTEIN INDUCED BY TUMOR NECROSIS FACTOR ALPHA"/>
    <property type="match status" value="1"/>
</dbReference>
<dbReference type="EMBL" id="JAIFTH010000643">
    <property type="protein sequence ID" value="KAG9509154.1"/>
    <property type="molecule type" value="Genomic_DNA"/>
</dbReference>
<evidence type="ECO:0000256" key="7">
    <source>
        <dbReference type="SAM" id="MobiDB-lite"/>
    </source>
</evidence>
<feature type="transmembrane region" description="Helical" evidence="8">
    <location>
        <begin position="287"/>
        <end position="305"/>
    </location>
</feature>
<dbReference type="PANTHER" id="PTHR21433:SF0">
    <property type="entry name" value="TRANSMEMBRANE PROTEIN 120 HOMOLOG"/>
    <property type="match status" value="1"/>
</dbReference>
<evidence type="ECO:0000256" key="6">
    <source>
        <dbReference type="SAM" id="Coils"/>
    </source>
</evidence>
<gene>
    <name evidence="9" type="primary">TMEM120B</name>
    <name evidence="9" type="ORF">GZH46_02336</name>
</gene>
<feature type="transmembrane region" description="Helical" evidence="8">
    <location>
        <begin position="211"/>
        <end position="231"/>
    </location>
</feature>
<comment type="subcellular location">
    <subcellularLocation>
        <location evidence="1">Membrane</location>
        <topology evidence="1">Multi-pass membrane protein</topology>
    </subcellularLocation>
</comment>
<reference evidence="9 10" key="1">
    <citation type="submission" date="2020-10" db="EMBL/GenBank/DDBJ databases">
        <authorList>
            <person name="Klimov P.B."/>
            <person name="Dyachkov S.M."/>
            <person name="Chetverikov P.E."/>
        </authorList>
    </citation>
    <scope>NUCLEOTIDE SEQUENCE [LARGE SCALE GENOMIC DNA]</scope>
    <source>
        <strain evidence="9">BMOC 18-1129-001#AD2665</strain>
        <tissue evidence="9">Entire mites</tissue>
    </source>
</reference>
<comment type="similarity">
    <text evidence="2">Belongs to the TMEM120 family.</text>
</comment>
<evidence type="ECO:0000256" key="4">
    <source>
        <dbReference type="ARBA" id="ARBA00022989"/>
    </source>
</evidence>
<dbReference type="Proteomes" id="UP000825002">
    <property type="component" value="Unassembled WGS sequence"/>
</dbReference>
<dbReference type="InterPro" id="IPR012926">
    <property type="entry name" value="TMEM120A/B"/>
</dbReference>
<organism evidence="9 10">
    <name type="scientific">Fragariocoptes setiger</name>
    <dbReference type="NCBI Taxonomy" id="1670756"/>
    <lineage>
        <taxon>Eukaryota</taxon>
        <taxon>Metazoa</taxon>
        <taxon>Ecdysozoa</taxon>
        <taxon>Arthropoda</taxon>
        <taxon>Chelicerata</taxon>
        <taxon>Arachnida</taxon>
        <taxon>Acari</taxon>
        <taxon>Acariformes</taxon>
        <taxon>Trombidiformes</taxon>
        <taxon>Prostigmata</taxon>
        <taxon>Eupodina</taxon>
        <taxon>Eriophyoidea</taxon>
        <taxon>Phytoptidae</taxon>
        <taxon>Fragariocoptes</taxon>
    </lineage>
</organism>
<evidence type="ECO:0000256" key="3">
    <source>
        <dbReference type="ARBA" id="ARBA00022692"/>
    </source>
</evidence>
<name>A0ABQ7S6W9_9ACAR</name>
<feature type="transmembrane region" description="Helical" evidence="8">
    <location>
        <begin position="243"/>
        <end position="260"/>
    </location>
</feature>
<feature type="transmembrane region" description="Helical" evidence="8">
    <location>
        <begin position="183"/>
        <end position="204"/>
    </location>
</feature>
<keyword evidence="6" id="KW-0175">Coiled coil</keyword>
<evidence type="ECO:0000256" key="5">
    <source>
        <dbReference type="ARBA" id="ARBA00023136"/>
    </source>
</evidence>
<dbReference type="Pfam" id="PF07851">
    <property type="entry name" value="TMEM120A-B"/>
    <property type="match status" value="1"/>
</dbReference>
<proteinExistence type="inferred from homology"/>
<feature type="transmembrane region" description="Helical" evidence="8">
    <location>
        <begin position="159"/>
        <end position="177"/>
    </location>
</feature>
<evidence type="ECO:0000256" key="8">
    <source>
        <dbReference type="SAM" id="Phobius"/>
    </source>
</evidence>
<sequence>MTLAPSKPLVDDTMSSAQTSNPPPIPATSPLTQLHQDHVELEAELDRLEELHKSYQTAVYEANRLQGTLGNAIDKKCKRLKEIKSSLSKIESHSDAETALKYHLNQQLEYRHHQLKRFQDGLPKTGELYLRVILGSFNVNLVEKDGRFKYKERYERFKLINNLIIFVVALTTLLLRYRALDAILHFILVWYHCTLTIRESILIANGSRIKGWWRAVQFITTIQAGVMIVWPDGPMYNEFRSQFLLYTIFTALLQCVQFYYQHSCLYRLRALGELYDMDITIQGFASWMWRGLSFLLPLLYAGYAGQLYNAYKLYELYQRPECQDWQVLASCLIYFVIFLGNTLTTTFVVQEKIRRGVSGKLRAFASRVKKRKDSLTSACTGMNQPYQD</sequence>
<evidence type="ECO:0000256" key="2">
    <source>
        <dbReference type="ARBA" id="ARBA00009700"/>
    </source>
</evidence>
<accession>A0ABQ7S6W9</accession>
<keyword evidence="4 8" id="KW-1133">Transmembrane helix</keyword>
<evidence type="ECO:0000256" key="1">
    <source>
        <dbReference type="ARBA" id="ARBA00004141"/>
    </source>
</evidence>
<evidence type="ECO:0000313" key="10">
    <source>
        <dbReference type="Proteomes" id="UP000825002"/>
    </source>
</evidence>
<comment type="caution">
    <text evidence="9">The sequence shown here is derived from an EMBL/GenBank/DDBJ whole genome shotgun (WGS) entry which is preliminary data.</text>
</comment>